<name>A0ABX3PC74_9HYPH</name>
<accession>A0ABX3PC74</accession>
<comment type="caution">
    <text evidence="1">The sequence shown here is derived from an EMBL/GenBank/DDBJ whole genome shotgun (WGS) entry which is preliminary data.</text>
</comment>
<reference evidence="1 2" key="1">
    <citation type="journal article" date="2017" name="Antonie Van Leeuwenhoek">
        <title>Rhizobium rhizosphaerae sp. nov., a novel species isolated from rice rhizosphere.</title>
        <authorList>
            <person name="Zhao J.J."/>
            <person name="Zhang J."/>
            <person name="Zhang R.J."/>
            <person name="Zhang C.W."/>
            <person name="Yin H.Q."/>
            <person name="Zhang X.X."/>
        </authorList>
    </citation>
    <scope>NUCLEOTIDE SEQUENCE [LARGE SCALE GENOMIC DNA]</scope>
    <source>
        <strain evidence="1 2">RD15</strain>
    </source>
</reference>
<dbReference type="EMBL" id="MSPX01000010">
    <property type="protein sequence ID" value="OQP86008.1"/>
    <property type="molecule type" value="Genomic_DNA"/>
</dbReference>
<evidence type="ECO:0000313" key="2">
    <source>
        <dbReference type="Proteomes" id="UP000192652"/>
    </source>
</evidence>
<organism evidence="1 2">
    <name type="scientific">Xaviernesmea rhizosphaerae</name>
    <dbReference type="NCBI Taxonomy" id="1672749"/>
    <lineage>
        <taxon>Bacteria</taxon>
        <taxon>Pseudomonadati</taxon>
        <taxon>Pseudomonadota</taxon>
        <taxon>Alphaproteobacteria</taxon>
        <taxon>Hyphomicrobiales</taxon>
        <taxon>Rhizobiaceae</taxon>
        <taxon>Rhizobium/Agrobacterium group</taxon>
        <taxon>Xaviernesmea</taxon>
    </lineage>
</organism>
<keyword evidence="2" id="KW-1185">Reference proteome</keyword>
<sequence length="113" mass="12452">MEGFTVNEFFSNGYEAAKSIVDHENAAIEFPIEDVGEAENVKSFIDGVIQLFEDRLHQIKGIRHSGEFTAMVAGFEGWDNGNTRYRGIPLAFDSSFWPQAKIAIVAGPRVGNG</sequence>
<protein>
    <submittedName>
        <fullName evidence="1">Uncharacterized protein</fullName>
    </submittedName>
</protein>
<proteinExistence type="predicted"/>
<dbReference type="Proteomes" id="UP000192652">
    <property type="component" value="Unassembled WGS sequence"/>
</dbReference>
<gene>
    <name evidence="1" type="ORF">BTR14_13070</name>
</gene>
<evidence type="ECO:0000313" key="1">
    <source>
        <dbReference type="EMBL" id="OQP86008.1"/>
    </source>
</evidence>